<reference evidence="2 4" key="2">
    <citation type="submission" date="2020-02" db="EMBL/GenBank/DDBJ databases">
        <title>Whole genome shotgun sequence of Streptomyces gougerotii NBRC 13043.</title>
        <authorList>
            <person name="Ichikawa N."/>
            <person name="Komaki H."/>
            <person name="Tamura T."/>
        </authorList>
    </citation>
    <scope>NUCLEOTIDE SEQUENCE [LARGE SCALE GENOMIC DNA]</scope>
    <source>
        <strain evidence="2 4">NBRC 13043</strain>
    </source>
</reference>
<dbReference type="Proteomes" id="UP000480804">
    <property type="component" value="Unassembled WGS sequence"/>
</dbReference>
<dbReference type="Gene3D" id="3.40.50.1000">
    <property type="entry name" value="HAD superfamily/HAD-like"/>
    <property type="match status" value="1"/>
</dbReference>
<feature type="compositionally biased region" description="Basic and acidic residues" evidence="1">
    <location>
        <begin position="196"/>
        <end position="205"/>
    </location>
</feature>
<dbReference type="InterPro" id="IPR036412">
    <property type="entry name" value="HAD-like_sf"/>
</dbReference>
<dbReference type="Proteomes" id="UP000660975">
    <property type="component" value="Unassembled WGS sequence"/>
</dbReference>
<name>A0A8H9LJH3_9ACTN</name>
<keyword evidence="4" id="KW-1185">Reference proteome</keyword>
<dbReference type="EMBL" id="BMSC01000001">
    <property type="protein sequence ID" value="GGU52052.1"/>
    <property type="molecule type" value="Genomic_DNA"/>
</dbReference>
<proteinExistence type="predicted"/>
<organism evidence="3 5">
    <name type="scientific">Streptomyces gougerotii</name>
    <dbReference type="NCBI Taxonomy" id="53448"/>
    <lineage>
        <taxon>Bacteria</taxon>
        <taxon>Bacillati</taxon>
        <taxon>Actinomycetota</taxon>
        <taxon>Actinomycetes</taxon>
        <taxon>Kitasatosporales</taxon>
        <taxon>Streptomycetaceae</taxon>
        <taxon>Streptomyces</taxon>
        <taxon>Streptomyces diastaticus group</taxon>
    </lineage>
</organism>
<dbReference type="InterPro" id="IPR023214">
    <property type="entry name" value="HAD_sf"/>
</dbReference>
<accession>A0A8H9LJH3</accession>
<evidence type="ECO:0000313" key="5">
    <source>
        <dbReference type="Proteomes" id="UP000660975"/>
    </source>
</evidence>
<dbReference type="EMBL" id="BLLO01000020">
    <property type="protein sequence ID" value="GFH79665.1"/>
    <property type="molecule type" value="Genomic_DNA"/>
</dbReference>
<gene>
    <name evidence="3" type="ORF">GCM10010227_00830</name>
    <name evidence="2" type="ORF">Sgou_43350</name>
</gene>
<evidence type="ECO:0000313" key="2">
    <source>
        <dbReference type="EMBL" id="GFH79665.1"/>
    </source>
</evidence>
<reference evidence="3" key="1">
    <citation type="journal article" date="2014" name="Int. J. Syst. Evol. Microbiol.">
        <title>Complete genome sequence of Corynebacterium casei LMG S-19264T (=DSM 44701T), isolated from a smear-ripened cheese.</title>
        <authorList>
            <consortium name="US DOE Joint Genome Institute (JGI-PGF)"/>
            <person name="Walter F."/>
            <person name="Albersmeier A."/>
            <person name="Kalinowski J."/>
            <person name="Ruckert C."/>
        </authorList>
    </citation>
    <scope>NUCLEOTIDE SEQUENCE</scope>
    <source>
        <strain evidence="3">JCM 4136</strain>
    </source>
</reference>
<sequence length="205" mass="21249">MAQTTVLPPPRETDADVFDVDGAVTGPARVHAAAWKEAFDACLRAHPPAGPARRRPFDAGTDHLRHVDGGPRLDGAAASSRHATELLRRAGAAGLVAAVAGSRRLGLPGEPDPALFPHAAERLHRPPGRTAVVEDALARHEAGRRDGFAAVTGADRLGDGAHGPARRAHGADTVVRGLAELLTRAAETASPGPTHTADHPREEAS</sequence>
<dbReference type="SUPFAM" id="SSF56784">
    <property type="entry name" value="HAD-like"/>
    <property type="match status" value="1"/>
</dbReference>
<evidence type="ECO:0000313" key="3">
    <source>
        <dbReference type="EMBL" id="GGU52052.1"/>
    </source>
</evidence>
<protein>
    <recommendedName>
        <fullName evidence="6">Hydrolase</fullName>
    </recommendedName>
</protein>
<dbReference type="AlphaFoldDB" id="A0A8H9LJH3"/>
<evidence type="ECO:0000313" key="4">
    <source>
        <dbReference type="Proteomes" id="UP000480804"/>
    </source>
</evidence>
<feature type="region of interest" description="Disordered" evidence="1">
    <location>
        <begin position="184"/>
        <end position="205"/>
    </location>
</feature>
<evidence type="ECO:0000256" key="1">
    <source>
        <dbReference type="SAM" id="MobiDB-lite"/>
    </source>
</evidence>
<dbReference type="RefSeq" id="WP_189399395.1">
    <property type="nucleotide sequence ID" value="NZ_BLLO01000020.1"/>
</dbReference>
<evidence type="ECO:0008006" key="6">
    <source>
        <dbReference type="Google" id="ProtNLM"/>
    </source>
</evidence>
<comment type="caution">
    <text evidence="3">The sequence shown here is derived from an EMBL/GenBank/DDBJ whole genome shotgun (WGS) entry which is preliminary data.</text>
</comment>
<reference evidence="3" key="3">
    <citation type="submission" date="2020-09" db="EMBL/GenBank/DDBJ databases">
        <authorList>
            <person name="Sun Q."/>
            <person name="Ohkuma M."/>
        </authorList>
    </citation>
    <scope>NUCLEOTIDE SEQUENCE</scope>
    <source>
        <strain evidence="3">JCM 4136</strain>
    </source>
</reference>